<dbReference type="AlphaFoldDB" id="A0A318EBP9"/>
<dbReference type="InterPro" id="IPR007159">
    <property type="entry name" value="SpoVT-AbrB_dom"/>
</dbReference>
<sequence>MGSGIMFMGEYTHNMDKKGRLIIPSKLREELSEEFVITRGLDNCLFLYPMDEWKELEKKLTSLPMTSKNARNFVRFFFSGANECELDKQGRVSLPINLRDYADFEHEIVIIGLANRIELWAKENWDSYMDNVEDSYEDFADAMEELGI</sequence>
<keyword evidence="4 7" id="KW-0805">Transcription regulation</keyword>
<dbReference type="PANTHER" id="PTHR34701">
    <property type="entry name" value="TRANSCRIPTIONAL REGULATOR MRAZ"/>
    <property type="match status" value="1"/>
</dbReference>
<keyword evidence="2 7" id="KW-0963">Cytoplasm</keyword>
<dbReference type="PROSITE" id="PS51740">
    <property type="entry name" value="SPOVT_ABRB"/>
    <property type="match status" value="2"/>
</dbReference>
<feature type="domain" description="SpoVT-AbrB" evidence="8">
    <location>
        <begin position="10"/>
        <end position="52"/>
    </location>
</feature>
<evidence type="ECO:0000256" key="1">
    <source>
        <dbReference type="ARBA" id="ARBA00013860"/>
    </source>
</evidence>
<dbReference type="CDD" id="cd16321">
    <property type="entry name" value="MraZ_C"/>
    <property type="match status" value="1"/>
</dbReference>
<comment type="subcellular location">
    <subcellularLocation>
        <location evidence="7">Cytoplasm</location>
        <location evidence="7">Nucleoid</location>
    </subcellularLocation>
</comment>
<keyword evidence="3" id="KW-0677">Repeat</keyword>
<evidence type="ECO:0000256" key="4">
    <source>
        <dbReference type="ARBA" id="ARBA00023015"/>
    </source>
</evidence>
<dbReference type="InterPro" id="IPR020603">
    <property type="entry name" value="MraZ_dom"/>
</dbReference>
<comment type="caution">
    <text evidence="9">The sequence shown here is derived from an EMBL/GenBank/DDBJ whole genome shotgun (WGS) entry which is preliminary data.</text>
</comment>
<comment type="similarity">
    <text evidence="7">Belongs to the MraZ family.</text>
</comment>
<keyword evidence="5 7" id="KW-0238">DNA-binding</keyword>
<dbReference type="InterPro" id="IPR035642">
    <property type="entry name" value="MraZ_N"/>
</dbReference>
<evidence type="ECO:0000256" key="2">
    <source>
        <dbReference type="ARBA" id="ARBA00022490"/>
    </source>
</evidence>
<evidence type="ECO:0000256" key="3">
    <source>
        <dbReference type="ARBA" id="ARBA00022737"/>
    </source>
</evidence>
<dbReference type="InterPro" id="IPR003444">
    <property type="entry name" value="MraZ"/>
</dbReference>
<evidence type="ECO:0000256" key="6">
    <source>
        <dbReference type="ARBA" id="ARBA00023163"/>
    </source>
</evidence>
<evidence type="ECO:0000313" key="9">
    <source>
        <dbReference type="EMBL" id="PXV69997.1"/>
    </source>
</evidence>
<dbReference type="InterPro" id="IPR038619">
    <property type="entry name" value="MraZ_sf"/>
</dbReference>
<accession>A0A318EBP9</accession>
<dbReference type="Pfam" id="PF02381">
    <property type="entry name" value="MraZ"/>
    <property type="match status" value="2"/>
</dbReference>
<keyword evidence="6 7" id="KW-0804">Transcription</keyword>
<dbReference type="GO" id="GO:2000143">
    <property type="term" value="P:negative regulation of DNA-templated transcription initiation"/>
    <property type="evidence" value="ECO:0007669"/>
    <property type="project" value="TreeGrafter"/>
</dbReference>
<dbReference type="SUPFAM" id="SSF89447">
    <property type="entry name" value="AbrB/MazE/MraZ-like"/>
    <property type="match status" value="1"/>
</dbReference>
<dbReference type="PANTHER" id="PTHR34701:SF1">
    <property type="entry name" value="TRANSCRIPTIONAL REGULATOR MRAZ"/>
    <property type="match status" value="1"/>
</dbReference>
<dbReference type="Gene3D" id="3.40.1550.20">
    <property type="entry name" value="Transcriptional regulator MraZ domain"/>
    <property type="match status" value="1"/>
</dbReference>
<dbReference type="GO" id="GO:0005737">
    <property type="term" value="C:cytoplasm"/>
    <property type="evidence" value="ECO:0007669"/>
    <property type="project" value="UniProtKB-UniRule"/>
</dbReference>
<dbReference type="HAMAP" id="MF_01008">
    <property type="entry name" value="MraZ"/>
    <property type="match status" value="1"/>
</dbReference>
<evidence type="ECO:0000313" key="10">
    <source>
        <dbReference type="Proteomes" id="UP000247389"/>
    </source>
</evidence>
<feature type="domain" description="SpoVT-AbrB" evidence="8">
    <location>
        <begin position="81"/>
        <end position="124"/>
    </location>
</feature>
<reference evidence="9 10" key="1">
    <citation type="submission" date="2018-04" db="EMBL/GenBank/DDBJ databases">
        <title>Subsurface microbial communities from deep shales in Ohio and West Virginia, USA.</title>
        <authorList>
            <person name="Wrighton K."/>
        </authorList>
    </citation>
    <scope>NUCLEOTIDE SEQUENCE [LARGE SCALE GENOMIC DNA]</scope>
    <source>
        <strain evidence="9 10">MSL28</strain>
    </source>
</reference>
<dbReference type="FunFam" id="3.40.1550.20:FF:000002">
    <property type="entry name" value="Transcriptional regulator MraZ"/>
    <property type="match status" value="1"/>
</dbReference>
<dbReference type="InterPro" id="IPR037914">
    <property type="entry name" value="SpoVT-AbrB_sf"/>
</dbReference>
<dbReference type="GO" id="GO:0000976">
    <property type="term" value="F:transcription cis-regulatory region binding"/>
    <property type="evidence" value="ECO:0007669"/>
    <property type="project" value="TreeGrafter"/>
</dbReference>
<dbReference type="GO" id="GO:0009295">
    <property type="term" value="C:nucleoid"/>
    <property type="evidence" value="ECO:0007669"/>
    <property type="project" value="UniProtKB-SubCell"/>
</dbReference>
<proteinExistence type="inferred from homology"/>
<dbReference type="EMBL" id="QICM01000002">
    <property type="protein sequence ID" value="PXV69997.1"/>
    <property type="molecule type" value="Genomic_DNA"/>
</dbReference>
<comment type="subunit">
    <text evidence="7">Forms oligomers.</text>
</comment>
<evidence type="ECO:0000259" key="8">
    <source>
        <dbReference type="PROSITE" id="PS51740"/>
    </source>
</evidence>
<evidence type="ECO:0000256" key="5">
    <source>
        <dbReference type="ARBA" id="ARBA00023125"/>
    </source>
</evidence>
<dbReference type="GO" id="GO:0003700">
    <property type="term" value="F:DNA-binding transcription factor activity"/>
    <property type="evidence" value="ECO:0007669"/>
    <property type="project" value="UniProtKB-UniRule"/>
</dbReference>
<dbReference type="CDD" id="cd16320">
    <property type="entry name" value="MraZ_N"/>
    <property type="match status" value="1"/>
</dbReference>
<dbReference type="InterPro" id="IPR035644">
    <property type="entry name" value="MraZ_C"/>
</dbReference>
<name>A0A318EBP9_9FIRM</name>
<organism evidence="9 10">
    <name type="scientific">Halanaerobium congolense</name>
    <dbReference type="NCBI Taxonomy" id="54121"/>
    <lineage>
        <taxon>Bacteria</taxon>
        <taxon>Bacillati</taxon>
        <taxon>Bacillota</taxon>
        <taxon>Clostridia</taxon>
        <taxon>Halanaerobiales</taxon>
        <taxon>Halanaerobiaceae</taxon>
        <taxon>Halanaerobium</taxon>
    </lineage>
</organism>
<dbReference type="Proteomes" id="UP000247389">
    <property type="component" value="Unassembled WGS sequence"/>
</dbReference>
<gene>
    <name evidence="7" type="primary">mraZ</name>
    <name evidence="9" type="ORF">C8C78_102127</name>
</gene>
<protein>
    <recommendedName>
        <fullName evidence="1 7">Transcriptional regulator MraZ</fullName>
    </recommendedName>
</protein>
<dbReference type="NCBIfam" id="TIGR00242">
    <property type="entry name" value="division/cell wall cluster transcriptional repressor MraZ"/>
    <property type="match status" value="1"/>
</dbReference>
<evidence type="ECO:0000256" key="7">
    <source>
        <dbReference type="HAMAP-Rule" id="MF_01008"/>
    </source>
</evidence>